<dbReference type="InterPro" id="IPR044527">
    <property type="entry name" value="NrtA/CpmA_ABC-bd_dom"/>
</dbReference>
<feature type="chain" id="PRO_5044609861" evidence="8">
    <location>
        <begin position="32"/>
        <end position="415"/>
    </location>
</feature>
<evidence type="ECO:0000256" key="2">
    <source>
        <dbReference type="ARBA" id="ARBA00022448"/>
    </source>
</evidence>
<evidence type="ECO:0000313" key="14">
    <source>
        <dbReference type="Proteomes" id="UP001357437"/>
    </source>
</evidence>
<keyword evidence="14" id="KW-1185">Reference proteome</keyword>
<dbReference type="CDD" id="cd13553">
    <property type="entry name" value="PBP2_NrtA_CpmA_like"/>
    <property type="match status" value="1"/>
</dbReference>
<evidence type="ECO:0000256" key="3">
    <source>
        <dbReference type="ARBA" id="ARBA00022475"/>
    </source>
</evidence>
<dbReference type="PANTHER" id="PTHR30024:SF7">
    <property type="entry name" value="NITRATE_NITRITE BINDING PROTEIN NRTA"/>
    <property type="match status" value="1"/>
</dbReference>
<dbReference type="STRING" id="83655.APT61_09250"/>
<dbReference type="GO" id="GO:0012505">
    <property type="term" value="C:endomembrane system"/>
    <property type="evidence" value="ECO:0007669"/>
    <property type="project" value="UniProtKB-SubCell"/>
</dbReference>
<evidence type="ECO:0000313" key="10">
    <source>
        <dbReference type="EMBL" id="PHH04585.1"/>
    </source>
</evidence>
<keyword evidence="6" id="KW-0472">Membrane</keyword>
<dbReference type="RefSeq" id="WP_032611314.1">
    <property type="nucleotide sequence ID" value="NZ_CBCYCG010000002.1"/>
</dbReference>
<dbReference type="SUPFAM" id="SSF53850">
    <property type="entry name" value="Periplasmic binding protein-like II"/>
    <property type="match status" value="1"/>
</dbReference>
<reference evidence="10" key="1">
    <citation type="submission" date="2017-09" db="EMBL/GenBank/DDBJ databases">
        <title>FDA dAtabase for Regulatory Grade micrObial Sequences (FDA-ARGOS): Supporting development and validation of Infectious Disease Dx tests.</title>
        <authorList>
            <person name="Minogue T."/>
            <person name="Wolcott M."/>
            <person name="Wasieloski L."/>
            <person name="Aguilar W."/>
            <person name="Moore D."/>
            <person name="Tallon L.J."/>
            <person name="Sadzewicz L."/>
            <person name="Ott S."/>
            <person name="Zhao X."/>
            <person name="Nagaraj S."/>
            <person name="Vavikolanu K."/>
            <person name="Aluvathingal J."/>
            <person name="Nadendla S."/>
            <person name="Sichtig H."/>
        </authorList>
    </citation>
    <scope>NUCLEOTIDE SEQUENCE</scope>
    <source>
        <strain evidence="10">FDAARGOS_404</strain>
    </source>
</reference>
<reference evidence="9 14" key="4">
    <citation type="submission" date="2024-01" db="EMBL/GenBank/DDBJ databases">
        <title>Comparative Genomics of Leclercia adecarboxylata Strains Isolated from Several Sources.</title>
        <authorList>
            <person name="Yescas-Zazueta V."/>
            <person name="Balbuena-Alonso M.G."/>
            <person name="Valencia D."/>
            <person name="Mendez-Pfeiffer P.A."/>
            <person name="Ballesteros-Monrreal M.G."/>
            <person name="Rocha-Gracia R.D.C."/>
            <person name="Barrios-Villa E."/>
        </authorList>
    </citation>
    <scope>NUCLEOTIDE SEQUENCE [LARGE SCALE GENOMIC DNA]</scope>
    <source>
        <strain evidence="9 14">33MEM</strain>
    </source>
</reference>
<evidence type="ECO:0000256" key="6">
    <source>
        <dbReference type="ARBA" id="ARBA00023136"/>
    </source>
</evidence>
<dbReference type="GeneID" id="30332089"/>
<comment type="similarity">
    <text evidence="7">Belongs to the CmpA/NrtA family.</text>
</comment>
<reference evidence="12" key="2">
    <citation type="submission" date="2017-09" db="EMBL/GenBank/DDBJ databases">
        <title>FDA dAtabase for Regulatory Grade micrObial Sequences (FDA-ARGOS): Supporting development and validation of Infectious Disease Dx tests.</title>
        <authorList>
            <person name="Minogue T."/>
            <person name="Wolcott M."/>
            <person name="Wasieloski L."/>
            <person name="Aguilar W."/>
            <person name="Moore D."/>
            <person name="Tallon L."/>
            <person name="Sadzewicz L."/>
            <person name="Ott S."/>
            <person name="Zhao X."/>
            <person name="Nagaraj S."/>
            <person name="Vavikolanu K."/>
            <person name="Aluvathingal J."/>
            <person name="Nadendla S."/>
            <person name="Sichtig H."/>
        </authorList>
    </citation>
    <scope>NUCLEOTIDE SEQUENCE [LARGE SCALE GENOMIC DNA]</scope>
    <source>
        <strain evidence="12">FDAARGOS_404</strain>
    </source>
</reference>
<evidence type="ECO:0000256" key="8">
    <source>
        <dbReference type="SAM" id="SignalP"/>
    </source>
</evidence>
<dbReference type="Pfam" id="PF13379">
    <property type="entry name" value="NMT1_2"/>
    <property type="match status" value="1"/>
</dbReference>
<keyword evidence="3" id="KW-1003">Cell membrane</keyword>
<dbReference type="InterPro" id="IPR019546">
    <property type="entry name" value="TAT_signal_bac_arc"/>
</dbReference>
<accession>A0A4U9HZR9</accession>
<dbReference type="InterPro" id="IPR006311">
    <property type="entry name" value="TAT_signal"/>
</dbReference>
<organism evidence="11 13">
    <name type="scientific">Leclercia adecarboxylata</name>
    <dbReference type="NCBI Taxonomy" id="83655"/>
    <lineage>
        <taxon>Bacteria</taxon>
        <taxon>Pseudomonadati</taxon>
        <taxon>Pseudomonadota</taxon>
        <taxon>Gammaproteobacteria</taxon>
        <taxon>Enterobacterales</taxon>
        <taxon>Enterobacteriaceae</taxon>
        <taxon>Leclercia</taxon>
    </lineage>
</organism>
<evidence type="ECO:0000313" key="12">
    <source>
        <dbReference type="Proteomes" id="UP000222768"/>
    </source>
</evidence>
<protein>
    <submittedName>
        <fullName evidence="9">CmpA/NrtA family ABC transporter substrate-binding protein</fullName>
    </submittedName>
    <submittedName>
        <fullName evidence="10">Nitrate ABC transporter substrate-binding protein</fullName>
    </submittedName>
    <submittedName>
        <fullName evidence="11">Nitrate transport protein NrtA</fullName>
    </submittedName>
</protein>
<evidence type="ECO:0000313" key="13">
    <source>
        <dbReference type="Proteomes" id="UP000310719"/>
    </source>
</evidence>
<evidence type="ECO:0000256" key="7">
    <source>
        <dbReference type="ARBA" id="ARBA00024031"/>
    </source>
</evidence>
<dbReference type="NCBIfam" id="TIGR01409">
    <property type="entry name" value="TAT_signal_seq"/>
    <property type="match status" value="1"/>
</dbReference>
<gene>
    <name evidence="11" type="primary">nrtA</name>
    <name evidence="10" type="ORF">CRX53_11665</name>
    <name evidence="11" type="ORF">NCTC13032_04122</name>
    <name evidence="9" type="ORF">VOF76_09625</name>
</gene>
<keyword evidence="5 8" id="KW-0732">Signal</keyword>
<dbReference type="PROSITE" id="PS51318">
    <property type="entry name" value="TAT"/>
    <property type="match status" value="1"/>
</dbReference>
<reference evidence="11 13" key="3">
    <citation type="submission" date="2019-05" db="EMBL/GenBank/DDBJ databases">
        <authorList>
            <consortium name="Pathogen Informatics"/>
        </authorList>
    </citation>
    <scope>NUCLEOTIDE SEQUENCE [LARGE SCALE GENOMIC DNA]</scope>
    <source>
        <strain evidence="11 13">NCTC13032</strain>
    </source>
</reference>
<name>A0A4U9HZR9_9ENTR</name>
<dbReference type="Gene3D" id="3.40.190.10">
    <property type="entry name" value="Periplasmic binding protein-like II"/>
    <property type="match status" value="2"/>
</dbReference>
<dbReference type="EMBL" id="PDLK01000002">
    <property type="protein sequence ID" value="PHH04585.1"/>
    <property type="molecule type" value="Genomic_DNA"/>
</dbReference>
<dbReference type="KEGG" id="lax:APT61_09250"/>
<dbReference type="EMBL" id="JAYMCU010000013">
    <property type="protein sequence ID" value="MEC3936424.1"/>
    <property type="molecule type" value="Genomic_DNA"/>
</dbReference>
<proteinExistence type="inferred from homology"/>
<dbReference type="AlphaFoldDB" id="A0A4U9HZR9"/>
<dbReference type="Proteomes" id="UP000222768">
    <property type="component" value="Unassembled WGS sequence"/>
</dbReference>
<dbReference type="Proteomes" id="UP001357437">
    <property type="component" value="Unassembled WGS sequence"/>
</dbReference>
<keyword evidence="2" id="KW-0813">Transport</keyword>
<dbReference type="Proteomes" id="UP000310719">
    <property type="component" value="Chromosome"/>
</dbReference>
<keyword evidence="4" id="KW-0997">Cell inner membrane</keyword>
<dbReference type="PANTHER" id="PTHR30024">
    <property type="entry name" value="ALIPHATIC SULFONATES-BINDING PROTEIN-RELATED"/>
    <property type="match status" value="1"/>
</dbReference>
<dbReference type="EMBL" id="LR590464">
    <property type="protein sequence ID" value="VTP69221.1"/>
    <property type="molecule type" value="Genomic_DNA"/>
</dbReference>
<evidence type="ECO:0000256" key="5">
    <source>
        <dbReference type="ARBA" id="ARBA00022729"/>
    </source>
</evidence>
<evidence type="ECO:0000313" key="11">
    <source>
        <dbReference type="EMBL" id="VTP69221.1"/>
    </source>
</evidence>
<evidence type="ECO:0000256" key="1">
    <source>
        <dbReference type="ARBA" id="ARBA00004308"/>
    </source>
</evidence>
<evidence type="ECO:0000256" key="4">
    <source>
        <dbReference type="ARBA" id="ARBA00022519"/>
    </source>
</evidence>
<comment type="subcellular location">
    <subcellularLocation>
        <location evidence="1">Endomembrane system</location>
    </subcellularLocation>
</comment>
<feature type="signal peptide" evidence="8">
    <location>
        <begin position="1"/>
        <end position="31"/>
    </location>
</feature>
<evidence type="ECO:0000313" key="9">
    <source>
        <dbReference type="EMBL" id="MEC3936424.1"/>
    </source>
</evidence>
<sequence>MVEWTRRRFLQASALAGGALMLPGVMQAAWAAGSDKPELDTVRVGFIPLTDCAPLAIAAYKGFDKKYGFTLVPTKEASWAAVRDKLVAGELDAAHILYGLLYGLELGIAGKPKPMANLMTLNQNGQAITLSSDLAQQGVRDGEGLKRLIGQQAPGTYTFAHTFPTGTHAMWLYYWLASAGINPFDDVRTVVVPPPQMVMNMRIGNMVGFCVGEPWNARAINDRIGFTAATSQSIWPEHPEKILGTRREWVESYPHTARALVSALMEAQRWIDASPQNKQETAQLLARRAWLNTKEQYLTGRMLGEYDNGVGQRWQDAHPIRFFEDGAVSYPWHSDGMWFLTQFRRWGLLKTDPDYAAIARRINRTDVWQDAASAVGGIRAPSSPLRSSTLMDGTVWNGTDPQGYANRFAIHRTGA</sequence>